<evidence type="ECO:0000256" key="1">
    <source>
        <dbReference type="SAM" id="SignalP"/>
    </source>
</evidence>
<keyword evidence="1" id="KW-0732">Signal</keyword>
<dbReference type="InterPro" id="IPR002816">
    <property type="entry name" value="TraB/PrgY/GumN_fam"/>
</dbReference>
<dbReference type="EMBL" id="JAATJC010000001">
    <property type="protein sequence ID" value="NJC05638.1"/>
    <property type="molecule type" value="Genomic_DNA"/>
</dbReference>
<sequence>MDRMGWAPRARHVLLALAGLTLLTASPSSARPEYPTTLPHDEASCARPSLWVVSDADTTIYLFGTIHTHDGRTHWFDHAVRLAFDASSTLVLETLIPTEPPRPVAAPQGSGLSLAKATVQSARQAGLSVQFGADMVLARAADADGKPIIGLESFDEQLRMYQSLPSPARPAAAAAAVAPPPHPEQSLAPYLRTMVDGWNRGDSRPIEAVVGAVRTQSPQAYRRLFTDRNTAWAQWIAQRLEQPGTVFVAVGTGHLVGSDSVQAKLAAAGIRSGRIN</sequence>
<proteinExistence type="predicted"/>
<evidence type="ECO:0000313" key="3">
    <source>
        <dbReference type="Proteomes" id="UP000558192"/>
    </source>
</evidence>
<dbReference type="InterPro" id="IPR047111">
    <property type="entry name" value="YbaP-like"/>
</dbReference>
<dbReference type="PANTHER" id="PTHR40590">
    <property type="entry name" value="CYTOPLASMIC PROTEIN-RELATED"/>
    <property type="match status" value="1"/>
</dbReference>
<evidence type="ECO:0008006" key="4">
    <source>
        <dbReference type="Google" id="ProtNLM"/>
    </source>
</evidence>
<dbReference type="Proteomes" id="UP000558192">
    <property type="component" value="Unassembled WGS sequence"/>
</dbReference>
<comment type="caution">
    <text evidence="2">The sequence shown here is derived from an EMBL/GenBank/DDBJ whole genome shotgun (WGS) entry which is preliminary data.</text>
</comment>
<organism evidence="2 3">
    <name type="scientific">Sphingomonas kaistensis</name>
    <dbReference type="NCBI Taxonomy" id="298708"/>
    <lineage>
        <taxon>Bacteria</taxon>
        <taxon>Pseudomonadati</taxon>
        <taxon>Pseudomonadota</taxon>
        <taxon>Alphaproteobacteria</taxon>
        <taxon>Sphingomonadales</taxon>
        <taxon>Sphingomonadaceae</taxon>
        <taxon>Sphingomonas</taxon>
    </lineage>
</organism>
<dbReference type="RefSeq" id="WP_168068314.1">
    <property type="nucleotide sequence ID" value="NZ_JAATJC010000001.1"/>
</dbReference>
<reference evidence="2 3" key="1">
    <citation type="submission" date="2020-03" db="EMBL/GenBank/DDBJ databases">
        <title>Genomic Encyclopedia of Type Strains, Phase IV (KMG-IV): sequencing the most valuable type-strain genomes for metagenomic binning, comparative biology and taxonomic classification.</title>
        <authorList>
            <person name="Goeker M."/>
        </authorList>
    </citation>
    <scope>NUCLEOTIDE SEQUENCE [LARGE SCALE GENOMIC DNA]</scope>
    <source>
        <strain evidence="2 3">DSM 16846</strain>
    </source>
</reference>
<name>A0A7X5Y5L9_9SPHN</name>
<feature type="chain" id="PRO_5031435221" description="TraB/GumN family protein" evidence="1">
    <location>
        <begin position="31"/>
        <end position="276"/>
    </location>
</feature>
<dbReference type="PANTHER" id="PTHR40590:SF1">
    <property type="entry name" value="CYTOPLASMIC PROTEIN"/>
    <property type="match status" value="1"/>
</dbReference>
<evidence type="ECO:0000313" key="2">
    <source>
        <dbReference type="EMBL" id="NJC05638.1"/>
    </source>
</evidence>
<dbReference type="AlphaFoldDB" id="A0A7X5Y5L9"/>
<dbReference type="Pfam" id="PF01963">
    <property type="entry name" value="TraB_PrgY_gumN"/>
    <property type="match status" value="2"/>
</dbReference>
<accession>A0A7X5Y5L9</accession>
<gene>
    <name evidence="2" type="ORF">GGQ97_001431</name>
</gene>
<feature type="signal peptide" evidence="1">
    <location>
        <begin position="1"/>
        <end position="30"/>
    </location>
</feature>
<keyword evidence="3" id="KW-1185">Reference proteome</keyword>
<dbReference type="CDD" id="cd14789">
    <property type="entry name" value="Tiki"/>
    <property type="match status" value="1"/>
</dbReference>
<protein>
    <recommendedName>
        <fullName evidence="4">TraB/GumN family protein</fullName>
    </recommendedName>
</protein>